<dbReference type="AlphaFoldDB" id="A0A1R4HEK8"/>
<organism evidence="2 3">
    <name type="scientific">Crenothrix polyspora</name>
    <dbReference type="NCBI Taxonomy" id="360316"/>
    <lineage>
        <taxon>Bacteria</taxon>
        <taxon>Pseudomonadati</taxon>
        <taxon>Pseudomonadota</taxon>
        <taxon>Gammaproteobacteria</taxon>
        <taxon>Methylococcales</taxon>
        <taxon>Crenotrichaceae</taxon>
        <taxon>Crenothrix</taxon>
    </lineage>
</organism>
<protein>
    <submittedName>
        <fullName evidence="2">Uncharacterized protein</fullName>
    </submittedName>
</protein>
<evidence type="ECO:0000313" key="3">
    <source>
        <dbReference type="Proteomes" id="UP000195667"/>
    </source>
</evidence>
<dbReference type="RefSeq" id="WP_087144254.1">
    <property type="nucleotide sequence ID" value="NZ_FUKI01000130.1"/>
</dbReference>
<dbReference type="Proteomes" id="UP000195667">
    <property type="component" value="Unassembled WGS sequence"/>
</dbReference>
<evidence type="ECO:0000313" key="2">
    <source>
        <dbReference type="EMBL" id="SJM94330.1"/>
    </source>
</evidence>
<feature type="chain" id="PRO_5012345291" evidence="1">
    <location>
        <begin position="27"/>
        <end position="283"/>
    </location>
</feature>
<evidence type="ECO:0000256" key="1">
    <source>
        <dbReference type="SAM" id="SignalP"/>
    </source>
</evidence>
<reference evidence="3" key="1">
    <citation type="submission" date="2017-02" db="EMBL/GenBank/DDBJ databases">
        <authorList>
            <person name="Daims H."/>
        </authorList>
    </citation>
    <scope>NUCLEOTIDE SEQUENCE [LARGE SCALE GENOMIC DNA]</scope>
</reference>
<dbReference type="OrthoDB" id="5738094at2"/>
<sequence length="283" mass="32369">MKQITAPNSLMLIVLASLMANTPAYALDKDPQLDAQLARYWTAQTKRDWNATYDLLDAQDKATLSRAQYSELRNNTGVFDPINPKTVDLEIADNLAWVLTDFDAKIWRFADAPTRHSQLWQLWQKTDTWHPASEAERQKHPALPPKLRLPSEESTLTERAKNAWLAKSSQDWKSFYTNFLPPDYRASVSAEAFLKKKAQYLYSSTRVDWAQVVKAKPDEATVKITFAIKPNDPLTAKLDAQERSVIESWVKQKGDWYFNIPLTPEAGKINAIPKNIKYDGIKK</sequence>
<proteinExistence type="predicted"/>
<keyword evidence="1" id="KW-0732">Signal</keyword>
<gene>
    <name evidence="2" type="ORF">CRENPOLYSF1_530023</name>
</gene>
<keyword evidence="3" id="KW-1185">Reference proteome</keyword>
<name>A0A1R4HEK8_9GAMM</name>
<dbReference type="EMBL" id="FUKI01000130">
    <property type="protein sequence ID" value="SJM94330.1"/>
    <property type="molecule type" value="Genomic_DNA"/>
</dbReference>
<feature type="signal peptide" evidence="1">
    <location>
        <begin position="1"/>
        <end position="26"/>
    </location>
</feature>
<accession>A0A1R4HEK8</accession>